<dbReference type="FunFam" id="3.30.559.10:FF:000023">
    <property type="entry name" value="Non-ribosomal peptide synthetase"/>
    <property type="match status" value="1"/>
</dbReference>
<dbReference type="Pfam" id="PF14765">
    <property type="entry name" value="PS-DH"/>
    <property type="match status" value="1"/>
</dbReference>
<dbReference type="Gene3D" id="3.30.559.10">
    <property type="entry name" value="Chloramphenicol acetyltransferase-like domain"/>
    <property type="match status" value="1"/>
</dbReference>
<dbReference type="SMART" id="SM00822">
    <property type="entry name" value="PKS_KR"/>
    <property type="match status" value="3"/>
</dbReference>
<feature type="active site" description="Proton acceptor; for dehydratase activity" evidence="10">
    <location>
        <position position="5583"/>
    </location>
</feature>
<dbReference type="Pfam" id="PF18369">
    <property type="entry name" value="PKS_DE"/>
    <property type="match status" value="2"/>
</dbReference>
<evidence type="ECO:0000256" key="1">
    <source>
        <dbReference type="ARBA" id="ARBA00001957"/>
    </source>
</evidence>
<dbReference type="InterPro" id="IPR036291">
    <property type="entry name" value="NAD(P)-bd_dom_sf"/>
</dbReference>
<dbReference type="Gene3D" id="3.40.50.720">
    <property type="entry name" value="NAD(P)-binding Rossmann-like Domain"/>
    <property type="match status" value="3"/>
</dbReference>
<dbReference type="InterPro" id="IPR029058">
    <property type="entry name" value="AB_hydrolase_fold"/>
</dbReference>
<dbReference type="InterPro" id="IPR020802">
    <property type="entry name" value="TesA-like"/>
</dbReference>
<dbReference type="Pfam" id="PF00975">
    <property type="entry name" value="Thioesterase"/>
    <property type="match status" value="1"/>
</dbReference>
<comment type="cofactor">
    <cofactor evidence="1">
        <name>pantetheine 4'-phosphate</name>
        <dbReference type="ChEBI" id="CHEBI:47942"/>
    </cofactor>
</comment>
<dbReference type="InterPro" id="IPR032821">
    <property type="entry name" value="PKS_assoc"/>
</dbReference>
<feature type="compositionally biased region" description="Low complexity" evidence="12">
    <location>
        <begin position="467"/>
        <end position="478"/>
    </location>
</feature>
<dbReference type="Gene3D" id="3.40.109.10">
    <property type="entry name" value="NADH Oxidase"/>
    <property type="match status" value="1"/>
</dbReference>
<dbReference type="PROSITE" id="PS00606">
    <property type="entry name" value="KS3_1"/>
    <property type="match status" value="3"/>
</dbReference>
<dbReference type="Gene3D" id="2.30.38.10">
    <property type="entry name" value="Luciferase, Domain 3"/>
    <property type="match status" value="1"/>
</dbReference>
<keyword evidence="4" id="KW-0597">Phosphoprotein</keyword>
<keyword evidence="5" id="KW-0436">Ligase</keyword>
<feature type="region of interest" description="Disordered" evidence="12">
    <location>
        <begin position="467"/>
        <end position="503"/>
    </location>
</feature>
<dbReference type="InterPro" id="IPR041618">
    <property type="entry name" value="PKS_DE"/>
</dbReference>
<comment type="pathway">
    <text evidence="2">Siderophore biosynthesis.</text>
</comment>
<dbReference type="PROSITE" id="PS00012">
    <property type="entry name" value="PHOSPHOPANTETHEINE"/>
    <property type="match status" value="2"/>
</dbReference>
<keyword evidence="6" id="KW-0808">Transferase</keyword>
<dbReference type="SMART" id="SM00827">
    <property type="entry name" value="PKS_AT"/>
    <property type="match status" value="3"/>
</dbReference>
<dbReference type="InterPro" id="IPR042104">
    <property type="entry name" value="PKS_dehydratase_sf"/>
</dbReference>
<evidence type="ECO:0000259" key="14">
    <source>
        <dbReference type="PROSITE" id="PS52004"/>
    </source>
</evidence>
<dbReference type="GO" id="GO:0004315">
    <property type="term" value="F:3-oxoacyl-[acyl-carrier-protein] synthase activity"/>
    <property type="evidence" value="ECO:0007669"/>
    <property type="project" value="InterPro"/>
</dbReference>
<feature type="region of interest" description="C-terminal hotdog fold" evidence="10">
    <location>
        <begin position="5694"/>
        <end position="5841"/>
    </location>
</feature>
<evidence type="ECO:0000259" key="13">
    <source>
        <dbReference type="PROSITE" id="PS50075"/>
    </source>
</evidence>
<evidence type="ECO:0000256" key="7">
    <source>
        <dbReference type="ARBA" id="ARBA00022737"/>
    </source>
</evidence>
<evidence type="ECO:0000256" key="8">
    <source>
        <dbReference type="ARBA" id="ARBA00029443"/>
    </source>
</evidence>
<dbReference type="RefSeq" id="WP_129355045.1">
    <property type="nucleotide sequence ID" value="NZ_CP012670.1"/>
</dbReference>
<dbReference type="FunFam" id="1.10.1200.10:FF:000007">
    <property type="entry name" value="Probable polyketide synthase pks17"/>
    <property type="match status" value="1"/>
</dbReference>
<organism evidence="16 17">
    <name type="scientific">Sorangium cellulosum</name>
    <name type="common">Polyangium cellulosum</name>
    <dbReference type="NCBI Taxonomy" id="56"/>
    <lineage>
        <taxon>Bacteria</taxon>
        <taxon>Pseudomonadati</taxon>
        <taxon>Myxococcota</taxon>
        <taxon>Polyangia</taxon>
        <taxon>Polyangiales</taxon>
        <taxon>Polyangiaceae</taxon>
        <taxon>Sorangium</taxon>
    </lineage>
</organism>
<dbReference type="SMART" id="SM00825">
    <property type="entry name" value="PKS_KS"/>
    <property type="match status" value="3"/>
</dbReference>
<feature type="coiled-coil region" evidence="11">
    <location>
        <begin position="1"/>
        <end position="32"/>
    </location>
</feature>
<gene>
    <name evidence="16" type="ORF">SOCEGT47_076150</name>
</gene>
<dbReference type="CDD" id="cd00833">
    <property type="entry name" value="PKS"/>
    <property type="match status" value="3"/>
</dbReference>
<feature type="domain" description="Carrier" evidence="13">
    <location>
        <begin position="3145"/>
        <end position="3223"/>
    </location>
</feature>
<feature type="domain" description="Ketosynthase family 3 (KS3)" evidence="14">
    <location>
        <begin position="34"/>
        <end position="460"/>
    </location>
</feature>
<dbReference type="InterPro" id="IPR001031">
    <property type="entry name" value="Thioesterase"/>
</dbReference>
<dbReference type="GO" id="GO:0044550">
    <property type="term" value="P:secondary metabolite biosynthetic process"/>
    <property type="evidence" value="ECO:0007669"/>
    <property type="project" value="UniProtKB-ARBA"/>
</dbReference>
<dbReference type="SUPFAM" id="SSF53901">
    <property type="entry name" value="Thiolase-like"/>
    <property type="match status" value="3"/>
</dbReference>
<dbReference type="Pfam" id="PF21089">
    <property type="entry name" value="PKS_DH_N"/>
    <property type="match status" value="1"/>
</dbReference>
<dbReference type="SUPFAM" id="SSF56801">
    <property type="entry name" value="Acetyl-CoA synthetase-like"/>
    <property type="match status" value="1"/>
</dbReference>
<dbReference type="GO" id="GO:0016874">
    <property type="term" value="F:ligase activity"/>
    <property type="evidence" value="ECO:0007669"/>
    <property type="project" value="UniProtKB-KW"/>
</dbReference>
<dbReference type="SMART" id="SM00824">
    <property type="entry name" value="PKS_TE"/>
    <property type="match status" value="1"/>
</dbReference>
<evidence type="ECO:0000313" key="17">
    <source>
        <dbReference type="Proteomes" id="UP000295781"/>
    </source>
</evidence>
<evidence type="ECO:0000256" key="9">
    <source>
        <dbReference type="ARBA" id="ARBA00054155"/>
    </source>
</evidence>
<proteinExistence type="inferred from homology"/>
<dbReference type="InterPro" id="IPR000873">
    <property type="entry name" value="AMP-dep_synth/lig_dom"/>
</dbReference>
<dbReference type="InterPro" id="IPR009081">
    <property type="entry name" value="PP-bd_ACP"/>
</dbReference>
<feature type="domain" description="PKS/mFAS DH" evidence="15">
    <location>
        <begin position="5551"/>
        <end position="5841"/>
    </location>
</feature>
<dbReference type="InterPro" id="IPR057326">
    <property type="entry name" value="KR_dom"/>
</dbReference>
<comment type="similarity">
    <text evidence="8">In the C-terminal section; belongs to the NRP synthetase family.</text>
</comment>
<protein>
    <submittedName>
        <fullName evidence="16">Polyketide synthase</fullName>
    </submittedName>
</protein>
<dbReference type="GO" id="GO:0016491">
    <property type="term" value="F:oxidoreductase activity"/>
    <property type="evidence" value="ECO:0007669"/>
    <property type="project" value="InterPro"/>
</dbReference>
<dbReference type="InterPro" id="IPR020845">
    <property type="entry name" value="AMP-binding_CS"/>
</dbReference>
<dbReference type="CDD" id="cd08956">
    <property type="entry name" value="KR_3_FAS_SDR_x"/>
    <property type="match status" value="1"/>
</dbReference>
<feature type="domain" description="Ketosynthase family 3 (KS3)" evidence="14">
    <location>
        <begin position="1676"/>
        <end position="2105"/>
    </location>
</feature>
<dbReference type="Pfam" id="PF16197">
    <property type="entry name" value="KAsynt_C_assoc"/>
    <property type="match status" value="3"/>
</dbReference>
<dbReference type="Gene3D" id="1.10.1200.10">
    <property type="entry name" value="ACP-like"/>
    <property type="match status" value="4"/>
</dbReference>
<dbReference type="Pfam" id="PF00109">
    <property type="entry name" value="ketoacyl-synt"/>
    <property type="match status" value="3"/>
</dbReference>
<dbReference type="InterPro" id="IPR020806">
    <property type="entry name" value="PKS_PP-bd"/>
</dbReference>
<dbReference type="InterPro" id="IPR001227">
    <property type="entry name" value="Ac_transferase_dom_sf"/>
</dbReference>
<dbReference type="PANTHER" id="PTHR43775">
    <property type="entry name" value="FATTY ACID SYNTHASE"/>
    <property type="match status" value="1"/>
</dbReference>
<keyword evidence="7" id="KW-0677">Repeat</keyword>
<dbReference type="InterPro" id="IPR016039">
    <property type="entry name" value="Thiolase-like"/>
</dbReference>
<dbReference type="PANTHER" id="PTHR43775:SF51">
    <property type="entry name" value="INACTIVE PHENOLPHTHIOCEROL SYNTHESIS POLYKETIDE SYNTHASE TYPE I PKS1-RELATED"/>
    <property type="match status" value="1"/>
</dbReference>
<evidence type="ECO:0000256" key="2">
    <source>
        <dbReference type="ARBA" id="ARBA00004924"/>
    </source>
</evidence>
<evidence type="ECO:0000256" key="3">
    <source>
        <dbReference type="ARBA" id="ARBA00022450"/>
    </source>
</evidence>
<dbReference type="FunFam" id="3.40.50.12780:FF:000012">
    <property type="entry name" value="Non-ribosomal peptide synthetase"/>
    <property type="match status" value="1"/>
</dbReference>
<dbReference type="FunFam" id="3.40.47.10:FF:000019">
    <property type="entry name" value="Polyketide synthase type I"/>
    <property type="match status" value="3"/>
</dbReference>
<keyword evidence="3" id="KW-0596">Phosphopantetheine</keyword>
<dbReference type="InterPro" id="IPR049551">
    <property type="entry name" value="PKS_DH_C"/>
</dbReference>
<evidence type="ECO:0000313" key="16">
    <source>
        <dbReference type="EMBL" id="AUX27038.1"/>
    </source>
</evidence>
<name>A0A4P2QCH9_SORCE</name>
<dbReference type="InterPro" id="IPR016036">
    <property type="entry name" value="Malonyl_transacylase_ACP-bd"/>
</dbReference>
<dbReference type="InterPro" id="IPR049900">
    <property type="entry name" value="PKS_mFAS_DH"/>
</dbReference>
<dbReference type="NCBIfam" id="TIGR01733">
    <property type="entry name" value="AA-adenyl-dom"/>
    <property type="match status" value="1"/>
</dbReference>
<feature type="compositionally biased region" description="Pro residues" evidence="12">
    <location>
        <begin position="479"/>
        <end position="503"/>
    </location>
</feature>
<feature type="domain" description="Ketosynthase family 3 (KS3)" evidence="14">
    <location>
        <begin position="4661"/>
        <end position="5081"/>
    </location>
</feature>
<dbReference type="CDD" id="cd19535">
    <property type="entry name" value="Cyc_NRPS"/>
    <property type="match status" value="1"/>
</dbReference>
<sequence>MNSEEQKLRAYLERVTSALRETRERLREAEEKEQEPIAIVAMSCRYPGGAHTPEALWQLLREGTDAISGFPEGRGWELDALYDPDPDARGKSYVREGGFLHDADRFDPAFFDISPREALAIDPQQRLLLELSWEAVERAGIDPRSLQGSQTGVFVGVMYQDYGARMLASLDMLDGHVALGSGGSLAPGRVAYTLGLEGPAVAVDTACSSSLVALHLACQALRRGECSLALAGGVTVMATPTVFIEFSRQRGLAPDGRCKSFSARADGAGWAEGAGMLLLSRLDDARRHGYPILAVVRGSAVNQDGKSQGLTAPNGPSQERVIRRALESARLSAGDVDAVDAHGTGTPLGDPIEAQALLATYGQGRSRDNPLWLGSIKSNVGHTQAAAGVAGVIKMVLAMRHGLLPRTLHADTPSPHVDWSPGTVRLLTEPRPWPDHGRPRRAGVSSFGISGTNAHVLLEQAPADGAPARPLAAPLQPLAAPPQPLAAPPQPLAAPPQPLAAPPQPLAAPPPWLPLLVSGATEAAVRAQAERLRAHLEAHPDLALVDIAASLATTRSHFARRAVVVASERAVLPGALGSLAQGGAAPELVLGEARGGGKLALLFTGQGSQRPGMGRALYEAFPVYRDALDAVCARLDAAPRPASVRARPVRDVLFAPEGTEDAALMHQTAFTQTTLFALEVALFRLLESWGLKPDVLLGHSIGELVAAHVAGVLSLDDACALVAARAHLMQALPPGGAMVSLQASEDEITPLLGEIAQADPRRAPGTREGQVAIAALNGPLSTVIAGDDDAVLAVARQIEALGRKTTRLHVSHAFHSPRMEGMLDAFRRVLRQLTYHPPRIPLVSNITGKLATVEALRSPDTWVRHAREAVRFVDGVRTLEAEGVTTFLELGPRGVLCAMAQGCLSEEALARSAFLPALRDDRPELQALTAALGGLHVRGHEIDWRAFFAPFGARRVDLPTYAFQRERYWLAAPGTPTAGVAAGPSSPAESGFWEAVERGDLDSLTEALRVDGHDDRASLAALLPALSTYRRERRAQRALDALRYHAVWRPLASPSASDLAGTWLLFTTDRGAALPDPSAPADPADDPLGRAVLRALTGRGATVVRVPVAEGECDRAALCARLREALGDGAAPRGVLSLLALDETPLPAHPALPRGLALTLALVQALGDAALEAPLWLVTRGAVSVGRAAPVEHPLQALTWGLGRVVALEHPERWGGLIDLAEASDDEALAPLAAVLGGHIAEDELALRPSGLFARRLVRAPLGEPGAARGGSEPGAARGGSPDRGAPFRPRGTVLVTGGTGGLGAHVARWLARNGAEHLVLTSRRGQDAPSAAELAAELTALGVRVTVAACDAADRSALAALVQGLAAEGAPLRAVIHAAGVVQQTPLSQITPSELASVVAGKALGALHLDELVGGAPLDAFVLFSSSAGVFGNVHQGGYAAANAFLDALAERRRALGRPAASIAWGPWAGDGMADDARLQDLLHRRGLRRMAPELALAALQQALDHGDTTLTVADIDWARLVPPFTAARARPLLDELPEARTALDERSRAPSPATNEAELLLVRLARLAERERLHHLVALVRAETAAVLGEPDASRVDPHTGFVNLGLDSLLAVELRRRLQRATGVRLPATLAFDHPSPHRVAAFLLEALAPALGQPPRALREGGEPRVALAPSEEPIAIVGLGLRLPGGIADLDGLWRFLEQGLDAVGPVPEGRWNAGAFYDPDPDEKGKSYVREAAFLDHIDLFDAAFFGISPREAKHIDPQHRLLLEAAWHALEGAGVVPASLRDSRTGVFVGIGPSDYELLQGTSREADAYAVMGTHSSFAAGRLAFTLGLQGPALSVDTACSSSLVALHLACQSLRRGECDLALAGGVQVMAAPDGFVLLSRARALAPDGRSKTFSAQADGYGRGEGVVVLALERLGDVRARGRDILAVIRGSAVNHDGASSGITAPNGTSQQKVLRAALEDARLTPADVDVIECHGTGTSLGDPIEVQALAAVYGEGRAARGADRPLLLGAVKTNIGHLESAAGLAGVAKMVAALRNEALPATLRTTPRNPHIDWGALPIQVVDALRPWPRRDGGEPRRAGVSAFGLSGTNAHVVLEEAPSVEPAAPIEPVAALPRAHSLLLSARSEAALRAQAERLGAHLAAHPELELEDVARTLATARSQLERRAAVVATDRGAALEALSALAQGRSSPDAVLGEANVEGKLVFVFPGQGSQWIGMAQALLDTSEVFRGQIEACARALSAHVDWPLLPVLRGEAGAPSLERVDVVQPALFAVMVSLAALWRALGVEPDAVVGHSQGEIAAACVAGALSLEDAATVVALRSRALQRLAGQGAMAVAELPAAEIEARIERWGERLAVAAINSPRSTVVSGEPDAIDALLRELDAAHVFARKVRVDYASHCAQVEAVREELLDRLAPIRARASTIPLYSTVTAERIEGAALGGAYWVRNLRQTVRFADATRRLLSDGHRFFIEVSPHPVLTPALQETAGASSAPAAVVGSLRRDEGDLRRLLLSLCELTTQGLALDWTKVLPGGRRVPLPPYPFQRERCWLDAPGSRTTDAGAPSPAESRFWEAVEGADLGALTEALRVEGDEQRASLAALLPVLSRWRRQQSERSALDAWRYRVTWRPLASAIGGDLSGRWLLFYRALDAAPEGLSSAGRGAASADPSSDERAGDAIARAVHRALAERGAEVLPVPVAAGDLDRSRLAARLREVLGGGAAPRGALSLLALDEAALPDHPALPRGLALTLALVQALGDAAIQAPLWLLTRGAVSIGRSDPLARPLQALAWGLGRVVALEHPERWGGLLDLPDALDPRALERLTAALARPEDDQMALRPSGLFVRRLVRAPHGDAPAARAFTPRGSVLVTGGTGALGAHVARWLARAGAERLVLTSRRGQDAPGVAELVAELTALGARVTVAACDTADRPALAALLQRLDDEGPPLRAVFHAAGVTQQAPLAETRLDELAAVASGKIDGARHLHELLGDRALDAFVLFSSAAGVWGSGHQGGYAAANAFLDALAEHRCALGLAATSIAWGAWAGGGMADGAGQHQLSRRGVSAMAPRRAIAALQQALDQDEVTLTVADVDWARFAPAFAAARPRPLLGELPEAQRALEALSPATGAVALLAELRALPASERLRRLTSLVLAETAAVLGHPDASRVDPRKGFTALGFDSLMAVELRTRLGKLTGQRVSVGLLFELAGPRALAELLAGSIPADDADAARLPPLVVDPAARHEPFALTAIQRAYWLGRGRQFALGGVATHFYVELDFAGLDLVRLERAIDRLIARHDMLRAIVRPDARQQVLAEVPPMAIEVLDAASLAPGEAAARAAEVRAAMSHRVLPADRWPLFEICATRLPDGVIRLHLGVDLLIADGRSLILLFQEVVRLYADPEASLEPLELTFRDYVRWQGALAGTPAAERDLAYWRARAEALPPGPELPLAVAPDAIGVPRFRHLTADLADTDWEALKARAQARGLTPSGVLMAAFAEVLGAFSRRPRFTLNLTLFNRLPIHPDIDQIVGDFTAVILVEIDPGDGASFEARARRYQRQLRDDLDHHLVSCLDVTREIAHARGGFASFPVVFTSALGLGDLAPAGPPSGARLLGAPHAVSQTPQVWLDHQAIEIGGRLSTSWDFVEGLFPDGVIDAMFAAYASLLARLAASDEAWSAPDWALTPPEQLARRAAVNATEGPLPTLLLHQLVERQAALRPDALAVVDVRRRLSYRELLGEARRIARHLRARGVTPGELVAVVMEKGWPQVVGVLAVLLAGGAYLPIDAELPEMRRRALLARGRVRHALTDEATLRGRWPDPVEALAVDAPGACAEQDDGPLEPAQRLTDLAYVIFTSGSTGQPKGVAVEHLGAVNTILDIQERFAVGPHDRALGISSLSFDLSVWDIFGVLGAGGTLVLPEPAALRNPARSAEWLRNEGVTLWNSVPALLQMLVDHAAGRPDVLPATLRLALLSGDWIPVALPDALRALVPRCRVVSLGGATEASIWSILYPIEQVDPRWTSIPYGRPMRNQTFHVLDAQLRPCPDGVPGELYIGGIGLAREYFGDPARTAERFLVHPRSGERLYRTGDLGRYLPSGDIEFLGREDHQVKVGGHRIELGEIEWHLEQHPLVKRAVVSTVGQASGAKQLAAYLVAAKDDRRDGSTKARAERAALKLGPGWRPSGAPAFDLAARGDREAPWPRKSYRVFEGPGLTGAALARVVATPARPVAAAHAPSASSLGALLEVLRPLPAPRQPLPKYRHASAGSLYPVHVLLDVPRAADLPAGRYGHDREAHRLVRLGDVEATALTLHLVADAARVRPLYGDLTEALCHLDAGYAAELLIDRAAELGIDLGPAAGGAAPLAGLVSHDELWATSLRAGAPQEEPTRLELWLVVREPLADLSPGVYRQREAAWQRVSDGTIAEGQLPGNEAVAAGAPAALLLLGPREAAAWRLAGRLGQRWMEAAGAHGVGLCPVGLVADDVLSAERPADLVVVHAFLAGSVSQEQLADDAASELGLTARDVRRWLGRRLPAYMVPTHVTLLDALPVTANGKVDRGALPDPTRAAAPRALAASGGQRGDDLEDRVAAVVEQRLGIERIDRRRPFFELGADSLALVQIHARLAGQLGLPVSIEDLFNFPSIVELAQKLRGTGAAIAAPARAAAAHEPIAIVGAGCRFPGGADDPEALWRLLLAGTDATREVPIDRWDADALYDPDADAPGKMTARRGGFLEDIDRFDPEFFGVSQREAAAMDPQQRLLLETAWEALEQAGIVPERLRGTQTGVFVGMMASDYLPAAQPGLEALDGYVGTGNTGSVASGRLSYVLGTHGPSITIDTACSSALVALHLACQSLRAGECDTALVGSVTLLLTPGLFVELSRLRGMAPDGRCKSFSAAADGVGWSEGAGVLVVKRLSDALAAGDSILAVVRASAVNQDGRSASLTAPNGRAQEAVLRRALALAEVEPQHVGYVEAHGTGTRLGDPVEARALGAVYGAGREAPLVVGSIKSNLGHTQAAAGLAGVLKAALALRHRTVPANLHAEAPHPDIPWGALALELPSRARAWPDARLAGVSAFGASGTNAHVILERAPEPAATAPRAAAAPATWLPLVLSGRTGKALQAQAAKLRAHLDSHPDLALADLACSLAGTRTHFARRAAVVARDRAALLDALDALAQGSAAPGVVLGEARAQGKVVFVFPGQGSQWPHMAKALLESSDVFRERIEACARALERHVDWSPLAVLRGDEGAPSLERIDVMQPLLFAVMVSLSALWRSMGVEPDAVIGNSQGEIAAACVAGALSLDDAAMVVARRSRLLTRLVGQGAMIVVDLPAAELGERLARWGERLAIAAVNSPRSTVVAGEKDAVEELLRELQPAQVVARRVRADGATHCAQVEVLREEVLDRLAGIEPRSSTLPLYSTVTGDRLDGSELGTAYWYRNMRQPVRLLDAVQRLLADGHRFFVEVSPHPLSLLALRETFTATGVPAAVVGSLRRDEGDLRRFLLSLSDLWAQGFPLDWARVLPEGRRVPLPTYAFQRERYWLAPGTQGADAAAAGLVSADHPLLGTYSVAADTGARIFNTTVSRRSPSWVSEHRALGSIVLPGVALFELARAAAEASDRSRDLAVTEAVVHTPLLVPERGEVRVQVSVTPLGARDGARVRIYSAPLSQEPEEVSWTLHAEASLEPVQSEAVPPIAPPRLPPDGSEPEPISGYYDVLKEHGVEYGPRFRTLRGSWREGPPGDAAVRWVRAALDEEWRAEAQEYGVHPALLDGVLHAAGLWQGGAEPGMFMPFALAGLRLWRKGAHALWARVRHAHEGDELRRLDVALYDEHGAPVGEIHGLHLKRADSAALRRATRAERHRYTVTWQAPSRRPGRPPGRWAFLSDGGPRERALKRALEGAGVGLDEASLDSLDGHGDVLRVWPAPEAGGGDLVERTGALLSRALAELQNLLSRAPRISRLVWVTQGAIATSDDDGVSTLEQAPLWGLLRSARLEHPELGLRLLDLGSGGAAADAVAQALSLDDEPDVALREERLLVPRLARAMPAPGASERSLRRDGTYLVTGGLGMIGRHTARWLAEQGASHLVLASRRGMAAEGADLAAAELIALGAKVTLVACDVADHEAVRLLVREAAEQAPLRGVFHCAGVLDDGVLRNQTPERLATVMAPKVAGAWNLHRATEDVALDHFVLFSSVGGVLGASGQGNYAAANAFLDALSYYRRARGLPATSLAWGYWSGRGDGAAHLTDADVLRITRAGMGALTASEGVRLLECAVHAGDALSVAARLELDRMRAALERARSRVPPLLGRLLRLREGPSPQDTSEARARLERLSAAERRAAMIDLVREEAAKALGLSSPHDIAPERPLLELGLNSLMALEIRQRLGLRLDLSLPPTLLFEHLTTDKVVDRLLRELAPEPATPADPERPATDPGRPTGDRISGPGPGAAPSGVGSEGTLISHLKQMSAIGELGLGYELVILSSRIRRAREAKARLRAQVPSPIQLARGSTLPAVLCFPTVTPPTGSIQYARFASTLSGLRDVWVLPNPGFGHDEPLPEDRATVVRAHAESVVRCAGGAPFVLLGTSSGGWIAHAVASHLEGLGISPAALVLLDTYLMRDVSAATATALQRAWIGYLPSVPRTDNEFTAMPWYSELFEDWVPAPLAAPTLLVRVTEPMPGMEGEVVPGSGDWRTHWEQAQAVMDLPGNHFTILTDHADTTARLVHDWLLTTHAPG</sequence>
<feature type="domain" description="Carrier" evidence="13">
    <location>
        <begin position="6322"/>
        <end position="6400"/>
    </location>
</feature>
<dbReference type="InterPro" id="IPR001242">
    <property type="entry name" value="Condensation_dom"/>
</dbReference>
<dbReference type="CDD" id="cd08952">
    <property type="entry name" value="KR_1_SDR_x"/>
    <property type="match status" value="2"/>
</dbReference>
<keyword evidence="11" id="KW-0175">Coiled coil</keyword>
<dbReference type="SMART" id="SM00826">
    <property type="entry name" value="PKS_DH"/>
    <property type="match status" value="1"/>
</dbReference>
<dbReference type="Gene3D" id="3.40.50.980">
    <property type="match status" value="2"/>
</dbReference>
<dbReference type="InterPro" id="IPR016035">
    <property type="entry name" value="Acyl_Trfase/lysoPLipase"/>
</dbReference>
<dbReference type="Gene3D" id="3.30.70.3290">
    <property type="match status" value="3"/>
</dbReference>
<evidence type="ECO:0000259" key="15">
    <source>
        <dbReference type="PROSITE" id="PS52019"/>
    </source>
</evidence>
<dbReference type="InterPro" id="IPR036736">
    <property type="entry name" value="ACP-like_sf"/>
</dbReference>
<reference evidence="16 17" key="1">
    <citation type="submission" date="2015-09" db="EMBL/GenBank/DDBJ databases">
        <title>Sorangium comparison.</title>
        <authorList>
            <person name="Zaburannyi N."/>
            <person name="Bunk B."/>
            <person name="Overmann J."/>
            <person name="Mueller R."/>
        </authorList>
    </citation>
    <scope>NUCLEOTIDE SEQUENCE [LARGE SCALE GENOMIC DNA]</scope>
    <source>
        <strain evidence="16 17">So ceGT47</strain>
    </source>
</reference>
<dbReference type="SUPFAM" id="SSF53474">
    <property type="entry name" value="alpha/beta-Hydrolases"/>
    <property type="match status" value="1"/>
</dbReference>
<dbReference type="Gene3D" id="6.10.140.1830">
    <property type="match status" value="2"/>
</dbReference>
<dbReference type="SUPFAM" id="SSF51735">
    <property type="entry name" value="NAD(P)-binding Rossmann-fold domains"/>
    <property type="match status" value="6"/>
</dbReference>
<dbReference type="Gene3D" id="3.40.366.10">
    <property type="entry name" value="Malonyl-Coenzyme A Acyl Carrier Protein, domain 2"/>
    <property type="match status" value="3"/>
</dbReference>
<dbReference type="SMART" id="SM00823">
    <property type="entry name" value="PKS_PP"/>
    <property type="match status" value="4"/>
</dbReference>
<evidence type="ECO:0000256" key="11">
    <source>
        <dbReference type="SAM" id="Coils"/>
    </source>
</evidence>
<dbReference type="Pfam" id="PF02801">
    <property type="entry name" value="Ketoacyl-synt_C"/>
    <property type="match status" value="3"/>
</dbReference>
<dbReference type="Proteomes" id="UP000295781">
    <property type="component" value="Chromosome"/>
</dbReference>
<dbReference type="OrthoDB" id="5476359at2"/>
<dbReference type="SUPFAM" id="SSF52777">
    <property type="entry name" value="CoA-dependent acyltransferases"/>
    <property type="match status" value="2"/>
</dbReference>
<dbReference type="Gene3D" id="3.40.50.1820">
    <property type="entry name" value="alpha/beta hydrolase"/>
    <property type="match status" value="1"/>
</dbReference>
<dbReference type="GO" id="GO:0004312">
    <property type="term" value="F:fatty acid synthase activity"/>
    <property type="evidence" value="ECO:0007669"/>
    <property type="project" value="TreeGrafter"/>
</dbReference>
<evidence type="ECO:0000256" key="4">
    <source>
        <dbReference type="ARBA" id="ARBA00022553"/>
    </source>
</evidence>
<dbReference type="SUPFAM" id="SSF55048">
    <property type="entry name" value="Probable ACP-binding domain of malonyl-CoA ACP transacylase"/>
    <property type="match status" value="3"/>
</dbReference>
<dbReference type="PROSITE" id="PS50075">
    <property type="entry name" value="CARRIER"/>
    <property type="match status" value="4"/>
</dbReference>
<dbReference type="InterPro" id="IPR018201">
    <property type="entry name" value="Ketoacyl_synth_AS"/>
</dbReference>
<dbReference type="Pfam" id="PF00501">
    <property type="entry name" value="AMP-binding"/>
    <property type="match status" value="1"/>
</dbReference>
<dbReference type="InterPro" id="IPR014031">
    <property type="entry name" value="Ketoacyl_synth_C"/>
</dbReference>
<dbReference type="PROSITE" id="PS00455">
    <property type="entry name" value="AMP_BINDING"/>
    <property type="match status" value="1"/>
</dbReference>
<dbReference type="InterPro" id="IPR057737">
    <property type="entry name" value="Condensation_MtbB-like"/>
</dbReference>
<dbReference type="FunFam" id="3.40.366.10:FF:000002">
    <property type="entry name" value="Probable polyketide synthase 2"/>
    <property type="match status" value="2"/>
</dbReference>
<dbReference type="GO" id="GO:0006633">
    <property type="term" value="P:fatty acid biosynthetic process"/>
    <property type="evidence" value="ECO:0007669"/>
    <property type="project" value="InterPro"/>
</dbReference>
<dbReference type="InterPro" id="IPR013968">
    <property type="entry name" value="PKS_KR"/>
</dbReference>
<feature type="domain" description="Carrier" evidence="13">
    <location>
        <begin position="4573"/>
        <end position="4648"/>
    </location>
</feature>
<dbReference type="InterPro" id="IPR050091">
    <property type="entry name" value="PKS_NRPS_Biosynth_Enz"/>
</dbReference>
<dbReference type="Pfam" id="PF00550">
    <property type="entry name" value="PP-binding"/>
    <property type="match status" value="4"/>
</dbReference>
<feature type="region of interest" description="N-terminal hotdog fold" evidence="10">
    <location>
        <begin position="5551"/>
        <end position="5680"/>
    </location>
</feature>
<dbReference type="FunFam" id="3.30.559.30:FF:000006">
    <property type="entry name" value="Yersiniabactin polyketide/non-ribosomal peptide synthetase"/>
    <property type="match status" value="1"/>
</dbReference>
<dbReference type="SUPFAM" id="SSF47336">
    <property type="entry name" value="ACP-like"/>
    <property type="match status" value="4"/>
</dbReference>
<dbReference type="InterPro" id="IPR020841">
    <property type="entry name" value="PKS_Beta-ketoAc_synthase_dom"/>
</dbReference>
<dbReference type="NCBIfam" id="NF045894">
    <property type="entry name" value="PKS_plus_SDR"/>
    <property type="match status" value="2"/>
</dbReference>
<dbReference type="InterPro" id="IPR006162">
    <property type="entry name" value="Ppantetheine_attach_site"/>
</dbReference>
<dbReference type="PROSITE" id="PS52004">
    <property type="entry name" value="KS3_2"/>
    <property type="match status" value="3"/>
</dbReference>
<comment type="function">
    <text evidence="9">Involved in production of the polyketide antibiotic thailandamide.</text>
</comment>
<evidence type="ECO:0000256" key="12">
    <source>
        <dbReference type="SAM" id="MobiDB-lite"/>
    </source>
</evidence>
<dbReference type="InterPro" id="IPR020807">
    <property type="entry name" value="PKS_DH"/>
</dbReference>
<dbReference type="SUPFAM" id="SSF52151">
    <property type="entry name" value="FabD/lysophospholipase-like"/>
    <property type="match status" value="3"/>
</dbReference>
<dbReference type="InterPro" id="IPR014043">
    <property type="entry name" value="Acyl_transferase_dom"/>
</dbReference>
<dbReference type="Pfam" id="PF00668">
    <property type="entry name" value="Condensation"/>
    <property type="match status" value="1"/>
</dbReference>
<dbReference type="EMBL" id="CP012670">
    <property type="protein sequence ID" value="AUX27038.1"/>
    <property type="molecule type" value="Genomic_DNA"/>
</dbReference>
<dbReference type="InterPro" id="IPR045851">
    <property type="entry name" value="AMP-bd_C_sf"/>
</dbReference>
<feature type="region of interest" description="Disordered" evidence="12">
    <location>
        <begin position="6401"/>
        <end position="6440"/>
    </location>
</feature>
<evidence type="ECO:0000256" key="5">
    <source>
        <dbReference type="ARBA" id="ARBA00022598"/>
    </source>
</evidence>
<evidence type="ECO:0000256" key="6">
    <source>
        <dbReference type="ARBA" id="ARBA00022679"/>
    </source>
</evidence>
<dbReference type="InterPro" id="IPR049552">
    <property type="entry name" value="PKS_DH_N"/>
</dbReference>
<dbReference type="InterPro" id="IPR010071">
    <property type="entry name" value="AA_adenyl_dom"/>
</dbReference>
<dbReference type="Gene3D" id="3.10.129.110">
    <property type="entry name" value="Polyketide synthase dehydratase"/>
    <property type="match status" value="1"/>
</dbReference>
<dbReference type="InterPro" id="IPR023213">
    <property type="entry name" value="CAT-like_dom_sf"/>
</dbReference>
<accession>A0A4P2QCH9</accession>
<feature type="active site" description="Proton donor; for dehydratase activity" evidence="10">
    <location>
        <position position="5760"/>
    </location>
</feature>
<dbReference type="Gene3D" id="3.30.559.30">
    <property type="entry name" value="Nonribosomal peptide synthetase, condensation domain"/>
    <property type="match status" value="1"/>
</dbReference>
<dbReference type="InterPro" id="IPR000415">
    <property type="entry name" value="Nitroreductase-like"/>
</dbReference>
<evidence type="ECO:0000256" key="10">
    <source>
        <dbReference type="PROSITE-ProRule" id="PRU01363"/>
    </source>
</evidence>
<dbReference type="PROSITE" id="PS52019">
    <property type="entry name" value="PKS_MFAS_DH"/>
    <property type="match status" value="1"/>
</dbReference>
<feature type="region of interest" description="Disordered" evidence="12">
    <location>
        <begin position="5676"/>
        <end position="5695"/>
    </location>
</feature>
<dbReference type="Gene3D" id="3.40.47.10">
    <property type="match status" value="3"/>
</dbReference>
<dbReference type="Pfam" id="PF00698">
    <property type="entry name" value="Acyl_transf_1"/>
    <property type="match status" value="3"/>
</dbReference>
<dbReference type="Pfam" id="PF08659">
    <property type="entry name" value="KR"/>
    <property type="match status" value="3"/>
</dbReference>
<feature type="domain" description="Carrier" evidence="13">
    <location>
        <begin position="1573"/>
        <end position="1651"/>
    </location>
</feature>
<feature type="region of interest" description="Disordered" evidence="12">
    <location>
        <begin position="1264"/>
        <end position="1290"/>
    </location>
</feature>
<dbReference type="Gene3D" id="3.30.300.30">
    <property type="match status" value="2"/>
</dbReference>
<dbReference type="InterPro" id="IPR014030">
    <property type="entry name" value="Ketoacyl_synth_N"/>
</dbReference>
<dbReference type="GO" id="GO:0031177">
    <property type="term" value="F:phosphopantetheine binding"/>
    <property type="evidence" value="ECO:0007669"/>
    <property type="project" value="InterPro"/>
</dbReference>
<dbReference type="SMART" id="SM01294">
    <property type="entry name" value="PKS_PP_betabranch"/>
    <property type="match status" value="1"/>
</dbReference>